<evidence type="ECO:0000313" key="3">
    <source>
        <dbReference type="Proteomes" id="UP000654918"/>
    </source>
</evidence>
<evidence type="ECO:0000256" key="1">
    <source>
        <dbReference type="SAM" id="MobiDB-lite"/>
    </source>
</evidence>
<organism evidence="2 3">
    <name type="scientific">Colletotrichum plurivorum</name>
    <dbReference type="NCBI Taxonomy" id="2175906"/>
    <lineage>
        <taxon>Eukaryota</taxon>
        <taxon>Fungi</taxon>
        <taxon>Dikarya</taxon>
        <taxon>Ascomycota</taxon>
        <taxon>Pezizomycotina</taxon>
        <taxon>Sordariomycetes</taxon>
        <taxon>Hypocreomycetidae</taxon>
        <taxon>Glomerellales</taxon>
        <taxon>Glomerellaceae</taxon>
        <taxon>Colletotrichum</taxon>
        <taxon>Colletotrichum orchidearum species complex</taxon>
    </lineage>
</organism>
<gene>
    <name evidence="2" type="ORF">CPLU01_12607</name>
</gene>
<reference evidence="2" key="1">
    <citation type="journal article" date="2020" name="Phytopathology">
        <title>Genome Sequence Resources of Colletotrichum truncatum, C. plurivorum, C. musicola, and C. sojae: Four Species Pathogenic to Soybean (Glycine max).</title>
        <authorList>
            <person name="Rogerio F."/>
            <person name="Boufleur T.R."/>
            <person name="Ciampi-Guillardi M."/>
            <person name="Sukno S.A."/>
            <person name="Thon M.R."/>
            <person name="Massola Junior N.S."/>
            <person name="Baroncelli R."/>
        </authorList>
    </citation>
    <scope>NUCLEOTIDE SEQUENCE</scope>
    <source>
        <strain evidence="2">LFN00145</strain>
    </source>
</reference>
<feature type="region of interest" description="Disordered" evidence="1">
    <location>
        <begin position="70"/>
        <end position="91"/>
    </location>
</feature>
<name>A0A8H6JYF6_9PEZI</name>
<dbReference type="AlphaFoldDB" id="A0A8H6JYF6"/>
<evidence type="ECO:0000313" key="2">
    <source>
        <dbReference type="EMBL" id="KAF6821121.1"/>
    </source>
</evidence>
<feature type="compositionally biased region" description="Basic residues" evidence="1">
    <location>
        <begin position="1"/>
        <end position="10"/>
    </location>
</feature>
<protein>
    <submittedName>
        <fullName evidence="2">Uncharacterized protein</fullName>
    </submittedName>
</protein>
<dbReference type="EMBL" id="WIGO01000264">
    <property type="protein sequence ID" value="KAF6821121.1"/>
    <property type="molecule type" value="Genomic_DNA"/>
</dbReference>
<dbReference type="Proteomes" id="UP000654918">
    <property type="component" value="Unassembled WGS sequence"/>
</dbReference>
<keyword evidence="3" id="KW-1185">Reference proteome</keyword>
<accession>A0A8H6JYF6</accession>
<feature type="region of interest" description="Disordered" evidence="1">
    <location>
        <begin position="1"/>
        <end position="24"/>
    </location>
</feature>
<proteinExistence type="predicted"/>
<comment type="caution">
    <text evidence="2">The sequence shown here is derived from an EMBL/GenBank/DDBJ whole genome shotgun (WGS) entry which is preliminary data.</text>
</comment>
<sequence length="345" mass="38454">MTGQRRRRTHASTPQYRNRNRLSPPTLPVSFSLLLSPPLSRPLPAAVISLDTPSSRRVLSFSLLYSTVTPAPLPPREQVPSFPRSNSSSNQHGILASLESTDSPQLHNHDYQLARDNVRGFKLSPSVFLDEPWEGREPHGSEPLRHSISRCRGAFEEAKWASLDRPETLGGNALLAFRHEAKTSRVANHLALAPTAMRLICAFWRRSLPAMRLVGGAQAAVVLVARRSPRSPRRDSLAGIALPWRNLTRTRPSVPFTTAYSYAVVTRLTGDSSTWIPRFVLLLDMGAHAEHFCTTVRLHCLERSPVVSDRGTSPRRGAFGVPINSRTHRTHLQRTFPTVYMMLCG</sequence>